<dbReference type="CDD" id="cd23958">
    <property type="entry name" value="SCC2"/>
    <property type="match status" value="1"/>
</dbReference>
<dbReference type="InterPro" id="IPR024986">
    <property type="entry name" value="Nipped-B_C"/>
</dbReference>
<dbReference type="Proteomes" id="UP001318860">
    <property type="component" value="Unassembled WGS sequence"/>
</dbReference>
<evidence type="ECO:0000313" key="14">
    <source>
        <dbReference type="Proteomes" id="UP001318860"/>
    </source>
</evidence>
<reference evidence="13 14" key="1">
    <citation type="journal article" date="2021" name="Comput. Struct. Biotechnol. J.">
        <title>De novo genome assembly of the potent medicinal plant Rehmannia glutinosa using nanopore technology.</title>
        <authorList>
            <person name="Ma L."/>
            <person name="Dong C."/>
            <person name="Song C."/>
            <person name="Wang X."/>
            <person name="Zheng X."/>
            <person name="Niu Y."/>
            <person name="Chen S."/>
            <person name="Feng W."/>
        </authorList>
    </citation>
    <scope>NUCLEOTIDE SEQUENCE [LARGE SCALE GENOMIC DNA]</scope>
    <source>
        <strain evidence="13">DH-2019</strain>
    </source>
</reference>
<dbReference type="InterPro" id="IPR044730">
    <property type="entry name" value="RNase_H-like_dom_plant"/>
</dbReference>
<name>A0ABR0X6P1_REHGL</name>
<dbReference type="InterPro" id="IPR033031">
    <property type="entry name" value="Scc2/Nipped-B"/>
</dbReference>
<dbReference type="Gene3D" id="3.30.420.10">
    <property type="entry name" value="Ribonuclease H-like superfamily/Ribonuclease H"/>
    <property type="match status" value="1"/>
</dbReference>
<comment type="subcellular location">
    <subcellularLocation>
        <location evidence="1 9">Nucleus</location>
    </subcellularLocation>
</comment>
<feature type="domain" description="RNase H type-1" evidence="12">
    <location>
        <begin position="27"/>
        <end position="105"/>
    </location>
</feature>
<comment type="similarity">
    <text evidence="2 9">Belongs to the SCC2/Nipped-B family.</text>
</comment>
<dbReference type="InterPro" id="IPR002156">
    <property type="entry name" value="RNaseH_domain"/>
</dbReference>
<evidence type="ECO:0000256" key="10">
    <source>
        <dbReference type="SAM" id="MobiDB-lite"/>
    </source>
</evidence>
<evidence type="ECO:0000256" key="5">
    <source>
        <dbReference type="ARBA" id="ARBA00022771"/>
    </source>
</evidence>
<dbReference type="PANTHER" id="PTHR21704">
    <property type="entry name" value="NIPPED-B-LIKE PROTEIN DELANGIN SCC2-RELATED"/>
    <property type="match status" value="1"/>
</dbReference>
<accession>A0ABR0X6P1</accession>
<dbReference type="SUPFAM" id="SSF48371">
    <property type="entry name" value="ARM repeat"/>
    <property type="match status" value="1"/>
</dbReference>
<feature type="compositionally biased region" description="Polar residues" evidence="10">
    <location>
        <begin position="1803"/>
        <end position="1814"/>
    </location>
</feature>
<feature type="domain" description="Sister chromatid cohesion C-terminal" evidence="11">
    <location>
        <begin position="1468"/>
        <end position="1662"/>
    </location>
</feature>
<evidence type="ECO:0000256" key="4">
    <source>
        <dbReference type="ARBA" id="ARBA00022737"/>
    </source>
</evidence>
<dbReference type="InterPro" id="IPR011989">
    <property type="entry name" value="ARM-like"/>
</dbReference>
<evidence type="ECO:0000256" key="3">
    <source>
        <dbReference type="ARBA" id="ARBA00022723"/>
    </source>
</evidence>
<dbReference type="InterPro" id="IPR011011">
    <property type="entry name" value="Znf_FYVE_PHD"/>
</dbReference>
<sequence length="1906" mass="213764">MVRSPLEYGSSELSWTNPPLGKVRLDTDACFNMDRGLYGIGGVIRNNQGQLLFAFGKKIAKPTSVLEGEMCAIIEGLNLLLHHHFHGAYVATDSLLAVQAVISPTENLGYPGVWAVRFGINFKPLVLLDFFICGGSGGEGVPRGISLSNTVHSEVAPCLPLPSLPVFCGALDQELRIFDDGGGGSRWNSSRGDVSGKIADLLRNADVSYLNLKDDENLLPSGSVGNFSLCNDVLRHDPEAFEYVTPGPAKESVYSGNLTESKPSEQSMPTTTQVPSHSLGTKIYQQDHNVNNDIISSSRKPKVKKRRKDDLSSATCLDPRERQDATIAAFCEILEDICGRAEIFCDDRDEAEWVPLSHADLKTLLNEIMSIRSKNVLHMVPVDILSRTLKVLDHQIQRAEGLSIDDSENVSLHSLSSRTGIHALDDDAVSSIYCSLESIHAALAIMAHDGMPKQLYKEENIERILEFSRHQILDVMFACDPAYRALHKPNHNGALDARNFALLVMAECPLSSLINFFPKDEEDEEFGDFGSASKKRRTSKSVKHKKSTRNRMSDTVNVILQKLCTILNFLKQLLSIERLSDSCILQLVRTSLQTLLVDNIQLLQLKAISVIGGIYYTYTQHRPYMMDETLQILLKLPLSKRVPRTYHLPDEEQRQIQLVTALLIQMIHYSANLPEVLRQTSEILHWTFTESCCLFWSRVLQRYTSIKNQDASELKAIMENIVMDLLSTLNLPEYPASASILENAGLKSKDTAARTMAIDLLGTIAARLKHDAVLCRKEKFWIVQVLMNSDSVGPSYPRDVCSICLDSTAERSVCVCQGCDKQFHVDCLKGSVQDAPRNFDCDICLCEKQLLVLKTYCESQNKDDQKQSRSDSRKSSRATCRITKQEIVQQMLLNYLQDTGSADELHLFTRWFYLCLWYKDDPASQQKFFYFLARMKSRAILRDSCSFSSFLSRDSVKKITLALGQNSSFARGFDKILQVLLASLRENTPGIRAKALRAVSIIVEADPEVLGDKLVQTAVEGRFCDTAISVREAALELVGRHIASHPDVGLKYFEKVAERIKDTGVSVRKRAIKIIKEMCTSSADFSQYTTACVEIISRINDEESSIQAVAGQEQRYDKDLVCKTFYEFWFEEPSGSQSHHFRDGSCVPLEVAKKTEQVVEMLRKMPSHQPLAVVIKRNLALDFFSQSSKAAGIQPVLLASVRRRCELMCKCLLEKVLQVSETNSEEGEGRMLPYVLLLHAFCIVDPTLCAPASDPSQFVITLQPYLKSQSDNRVAAQLLESILFVIDCVLPLLRKLPQNIVEELEQDLKQMIVRHSFLTVVHACIKCLCSAGRVTGKGAIVVEYLIQLFYKRLDALGFDNKQQVGRSLFCLGLLIRYGSSLLDASASNTRNIDVASSIHLFRKYLQAEDFIIKVRALQMQSLQNMYEYLLDAESQMEPDKVSNDDVTHSVDGVHNVPVAAGAGDTNICGAIVQLYWRSILGRSLDVNEHVRQAALKIVEIVLRQGLVHPITCVPYLIALETDPEEVNSKLAHHLLMNMNENFLRKPSGRWPSVVIYIHAYHEWRPPEISNLKGQPRLINNTKGKSDVGSSNYARHGVARIYKLIRGNRISRNRFMSSVVNKFEMPTLSDSVIPFLIYCAEILALLPFTLPDEPLYLIYIINRAVQVRAGTIESNMKDFLHSLQGNTYKGDGNGMVQFNQTVNPGNESTMATDGNHRISGELHGQQLFGDDTYRDLNMNPMTSRDPYSISTSDLQKIQTDCLAAGAMQLLLKLKRHLKIVYGLDDARCQAFSPNEPVKPGESLPKQNIPFNTSDVNIDPPNTYEDILRRYQDFKNALKEDTIDYSTYTANIKRKRPPPSRRGGKVSRMVDLGDEDDEDDETWGYGVSSRLNKSGGRKGINTRSRQRL</sequence>
<feature type="region of interest" description="Disordered" evidence="10">
    <location>
        <begin position="1791"/>
        <end position="1816"/>
    </location>
</feature>
<evidence type="ECO:0000259" key="11">
    <source>
        <dbReference type="Pfam" id="PF12830"/>
    </source>
</evidence>
<evidence type="ECO:0000256" key="9">
    <source>
        <dbReference type="RuleBase" id="RU364107"/>
    </source>
</evidence>
<evidence type="ECO:0000256" key="7">
    <source>
        <dbReference type="ARBA" id="ARBA00023242"/>
    </source>
</evidence>
<feature type="region of interest" description="Disordered" evidence="10">
    <location>
        <begin position="1849"/>
        <end position="1906"/>
    </location>
</feature>
<evidence type="ECO:0000256" key="8">
    <source>
        <dbReference type="ARBA" id="ARBA00023306"/>
    </source>
</evidence>
<dbReference type="PANTHER" id="PTHR21704:SF18">
    <property type="entry name" value="NIPPED-B-LIKE PROTEIN"/>
    <property type="match status" value="1"/>
</dbReference>
<keyword evidence="8 9" id="KW-0131">Cell cycle</keyword>
<dbReference type="InterPro" id="IPR016024">
    <property type="entry name" value="ARM-type_fold"/>
</dbReference>
<dbReference type="InterPro" id="IPR013083">
    <property type="entry name" value="Znf_RING/FYVE/PHD"/>
</dbReference>
<feature type="region of interest" description="Disordered" evidence="10">
    <location>
        <begin position="252"/>
        <end position="276"/>
    </location>
</feature>
<dbReference type="EMBL" id="JABTTQ020000005">
    <property type="protein sequence ID" value="KAK6155028.1"/>
    <property type="molecule type" value="Genomic_DNA"/>
</dbReference>
<evidence type="ECO:0000313" key="13">
    <source>
        <dbReference type="EMBL" id="KAK6155028.1"/>
    </source>
</evidence>
<keyword evidence="5" id="KW-0863">Zinc-finger</keyword>
<dbReference type="Pfam" id="PF13456">
    <property type="entry name" value="RVT_3"/>
    <property type="match status" value="1"/>
</dbReference>
<comment type="caution">
    <text evidence="13">The sequence shown here is derived from an EMBL/GenBank/DDBJ whole genome shotgun (WGS) entry which is preliminary data.</text>
</comment>
<dbReference type="Gene3D" id="1.25.10.10">
    <property type="entry name" value="Leucine-rich Repeat Variant"/>
    <property type="match status" value="1"/>
</dbReference>
<dbReference type="Pfam" id="PF12830">
    <property type="entry name" value="Nipped-B_C"/>
    <property type="match status" value="1"/>
</dbReference>
<dbReference type="SUPFAM" id="SSF53098">
    <property type="entry name" value="Ribonuclease H-like"/>
    <property type="match status" value="1"/>
</dbReference>
<keyword evidence="6" id="KW-0862">Zinc</keyword>
<organism evidence="13 14">
    <name type="scientific">Rehmannia glutinosa</name>
    <name type="common">Chinese foxglove</name>
    <dbReference type="NCBI Taxonomy" id="99300"/>
    <lineage>
        <taxon>Eukaryota</taxon>
        <taxon>Viridiplantae</taxon>
        <taxon>Streptophyta</taxon>
        <taxon>Embryophyta</taxon>
        <taxon>Tracheophyta</taxon>
        <taxon>Spermatophyta</taxon>
        <taxon>Magnoliopsida</taxon>
        <taxon>eudicotyledons</taxon>
        <taxon>Gunneridae</taxon>
        <taxon>Pentapetalae</taxon>
        <taxon>asterids</taxon>
        <taxon>lamiids</taxon>
        <taxon>Lamiales</taxon>
        <taxon>Orobanchaceae</taxon>
        <taxon>Rehmannieae</taxon>
        <taxon>Rehmannia</taxon>
    </lineage>
</organism>
<feature type="compositionally biased region" description="Basic residues" evidence="10">
    <location>
        <begin position="1850"/>
        <end position="1863"/>
    </location>
</feature>
<protein>
    <recommendedName>
        <fullName evidence="9">Sister chromatid cohesion protein</fullName>
    </recommendedName>
</protein>
<keyword evidence="14" id="KW-1185">Reference proteome</keyword>
<evidence type="ECO:0000256" key="2">
    <source>
        <dbReference type="ARBA" id="ARBA00009252"/>
    </source>
</evidence>
<evidence type="ECO:0000256" key="1">
    <source>
        <dbReference type="ARBA" id="ARBA00004123"/>
    </source>
</evidence>
<evidence type="ECO:0000259" key="12">
    <source>
        <dbReference type="Pfam" id="PF13456"/>
    </source>
</evidence>
<dbReference type="Gene3D" id="3.30.40.10">
    <property type="entry name" value="Zinc/RING finger domain, C3HC4 (zinc finger)"/>
    <property type="match status" value="1"/>
</dbReference>
<dbReference type="InterPro" id="IPR012337">
    <property type="entry name" value="RNaseH-like_sf"/>
</dbReference>
<proteinExistence type="inferred from homology"/>
<dbReference type="CDD" id="cd06222">
    <property type="entry name" value="RNase_H_like"/>
    <property type="match status" value="1"/>
</dbReference>
<dbReference type="InterPro" id="IPR036397">
    <property type="entry name" value="RNaseH_sf"/>
</dbReference>
<evidence type="ECO:0000256" key="6">
    <source>
        <dbReference type="ARBA" id="ARBA00022833"/>
    </source>
</evidence>
<keyword evidence="3" id="KW-0479">Metal-binding</keyword>
<keyword evidence="7 9" id="KW-0539">Nucleus</keyword>
<dbReference type="SUPFAM" id="SSF57903">
    <property type="entry name" value="FYVE/PHD zinc finger"/>
    <property type="match status" value="1"/>
</dbReference>
<feature type="compositionally biased region" description="Acidic residues" evidence="10">
    <location>
        <begin position="1870"/>
        <end position="1880"/>
    </location>
</feature>
<dbReference type="CDD" id="cd15517">
    <property type="entry name" value="PHD_TCF19_like"/>
    <property type="match status" value="1"/>
</dbReference>
<dbReference type="InterPro" id="IPR026003">
    <property type="entry name" value="Cohesin_HEAT"/>
</dbReference>
<gene>
    <name evidence="13" type="ORF">DH2020_009276</name>
</gene>
<feature type="compositionally biased region" description="Polar residues" evidence="10">
    <location>
        <begin position="254"/>
        <end position="276"/>
    </location>
</feature>
<dbReference type="Pfam" id="PF12765">
    <property type="entry name" value="Cohesin_HEAT"/>
    <property type="match status" value="1"/>
</dbReference>
<keyword evidence="4 9" id="KW-0677">Repeat</keyword>